<keyword evidence="2" id="KW-0732">Signal</keyword>
<dbReference type="EMBL" id="QJJK01000001">
    <property type="protein sequence ID" value="PXW64347.1"/>
    <property type="molecule type" value="Genomic_DNA"/>
</dbReference>
<dbReference type="AlphaFoldDB" id="A0A2V3UHR8"/>
<organism evidence="3 4">
    <name type="scientific">Chelatococcus asaccharovorans</name>
    <dbReference type="NCBI Taxonomy" id="28210"/>
    <lineage>
        <taxon>Bacteria</taxon>
        <taxon>Pseudomonadati</taxon>
        <taxon>Pseudomonadota</taxon>
        <taxon>Alphaproteobacteria</taxon>
        <taxon>Hyphomicrobiales</taxon>
        <taxon>Chelatococcaceae</taxon>
        <taxon>Chelatococcus</taxon>
    </lineage>
</organism>
<dbReference type="Proteomes" id="UP000248021">
    <property type="component" value="Unassembled WGS sequence"/>
</dbReference>
<evidence type="ECO:0008006" key="5">
    <source>
        <dbReference type="Google" id="ProtNLM"/>
    </source>
</evidence>
<gene>
    <name evidence="3" type="ORF">C7450_101102</name>
</gene>
<name>A0A2V3UHR8_9HYPH</name>
<proteinExistence type="predicted"/>
<feature type="signal peptide" evidence="2">
    <location>
        <begin position="1"/>
        <end position="31"/>
    </location>
</feature>
<reference evidence="3 4" key="1">
    <citation type="submission" date="2018-05" db="EMBL/GenBank/DDBJ databases">
        <title>Genomic Encyclopedia of Type Strains, Phase IV (KMG-IV): sequencing the most valuable type-strain genomes for metagenomic binning, comparative biology and taxonomic classification.</title>
        <authorList>
            <person name="Goeker M."/>
        </authorList>
    </citation>
    <scope>NUCLEOTIDE SEQUENCE [LARGE SCALE GENOMIC DNA]</scope>
    <source>
        <strain evidence="3 4">DSM 6462</strain>
    </source>
</reference>
<evidence type="ECO:0000313" key="4">
    <source>
        <dbReference type="Proteomes" id="UP000248021"/>
    </source>
</evidence>
<accession>A0A2V3UHR8</accession>
<evidence type="ECO:0000256" key="2">
    <source>
        <dbReference type="SAM" id="SignalP"/>
    </source>
</evidence>
<evidence type="ECO:0000256" key="1">
    <source>
        <dbReference type="SAM" id="MobiDB-lite"/>
    </source>
</evidence>
<feature type="region of interest" description="Disordered" evidence="1">
    <location>
        <begin position="42"/>
        <end position="73"/>
    </location>
</feature>
<evidence type="ECO:0000313" key="3">
    <source>
        <dbReference type="EMBL" id="PXW64347.1"/>
    </source>
</evidence>
<feature type="chain" id="PRO_5016027466" description="DUF2946 family protein" evidence="2">
    <location>
        <begin position="32"/>
        <end position="128"/>
    </location>
</feature>
<protein>
    <recommendedName>
        <fullName evidence="5">DUF2946 family protein</fullName>
    </recommendedName>
</protein>
<keyword evidence="4" id="KW-1185">Reference proteome</keyword>
<comment type="caution">
    <text evidence="3">The sequence shown here is derived from an EMBL/GenBank/DDBJ whole genome shotgun (WGS) entry which is preliminary data.</text>
</comment>
<sequence length="128" mass="13477">MIRLRSAAGWVKVLPAILVAMAMLFGPIASAYSAPCHDDGDPAYAAAADHPHQVASPDPADHHPDEPTQTADHGKCCSVSCSVYVPVANGVDLHVLDLVFVRQPFDLDNQAGDGLAVLPGLDPPRFQS</sequence>